<evidence type="ECO:0000259" key="9">
    <source>
        <dbReference type="PROSITE" id="PS50203"/>
    </source>
</evidence>
<feature type="active site" evidence="6 7">
    <location>
        <position position="178"/>
    </location>
</feature>
<evidence type="ECO:0000256" key="6">
    <source>
        <dbReference type="PIRSR" id="PIRSR622684-1"/>
    </source>
</evidence>
<feature type="compositionally biased region" description="Basic and acidic residues" evidence="8">
    <location>
        <begin position="88"/>
        <end position="97"/>
    </location>
</feature>
<dbReference type="EMBL" id="JAIWYP010000003">
    <property type="protein sequence ID" value="KAH3856513.1"/>
    <property type="molecule type" value="Genomic_DNA"/>
</dbReference>
<evidence type="ECO:0000256" key="7">
    <source>
        <dbReference type="PROSITE-ProRule" id="PRU00239"/>
    </source>
</evidence>
<feature type="active site" evidence="6 7">
    <location>
        <position position="370"/>
    </location>
</feature>
<dbReference type="CDD" id="cd00214">
    <property type="entry name" value="Calpain_III"/>
    <property type="match status" value="1"/>
</dbReference>
<evidence type="ECO:0000256" key="4">
    <source>
        <dbReference type="ARBA" id="ARBA00022807"/>
    </source>
</evidence>
<evidence type="ECO:0000256" key="1">
    <source>
        <dbReference type="ARBA" id="ARBA00007623"/>
    </source>
</evidence>
<keyword evidence="12" id="KW-1185">Reference proteome</keyword>
<dbReference type="SMART" id="SM00230">
    <property type="entry name" value="CysPc"/>
    <property type="match status" value="1"/>
</dbReference>
<gene>
    <name evidence="11" type="ORF">DPMN_099103</name>
</gene>
<dbReference type="Gene3D" id="1.10.238.10">
    <property type="entry name" value="EF-hand"/>
    <property type="match status" value="1"/>
</dbReference>
<organism evidence="11 12">
    <name type="scientific">Dreissena polymorpha</name>
    <name type="common">Zebra mussel</name>
    <name type="synonym">Mytilus polymorpha</name>
    <dbReference type="NCBI Taxonomy" id="45954"/>
    <lineage>
        <taxon>Eukaryota</taxon>
        <taxon>Metazoa</taxon>
        <taxon>Spiralia</taxon>
        <taxon>Lophotrochozoa</taxon>
        <taxon>Mollusca</taxon>
        <taxon>Bivalvia</taxon>
        <taxon>Autobranchia</taxon>
        <taxon>Heteroconchia</taxon>
        <taxon>Euheterodonta</taxon>
        <taxon>Imparidentia</taxon>
        <taxon>Neoheterodontei</taxon>
        <taxon>Myida</taxon>
        <taxon>Dreissenoidea</taxon>
        <taxon>Dreissenidae</taxon>
        <taxon>Dreissena</taxon>
    </lineage>
</organism>
<dbReference type="PROSITE" id="PS00018">
    <property type="entry name" value="EF_HAND_1"/>
    <property type="match status" value="1"/>
</dbReference>
<dbReference type="PROSITE" id="PS50222">
    <property type="entry name" value="EF_HAND_2"/>
    <property type="match status" value="1"/>
</dbReference>
<dbReference type="InterPro" id="IPR036213">
    <property type="entry name" value="Calpain_III_sf"/>
</dbReference>
<dbReference type="GO" id="GO:0004198">
    <property type="term" value="F:calcium-dependent cysteine-type endopeptidase activity"/>
    <property type="evidence" value="ECO:0007669"/>
    <property type="project" value="InterPro"/>
</dbReference>
<dbReference type="AlphaFoldDB" id="A0A9D4R6Y8"/>
<feature type="domain" description="EF-hand" evidence="10">
    <location>
        <begin position="655"/>
        <end position="690"/>
    </location>
</feature>
<dbReference type="Gene3D" id="2.60.120.380">
    <property type="match status" value="1"/>
</dbReference>
<dbReference type="InterPro" id="IPR002048">
    <property type="entry name" value="EF_hand_dom"/>
</dbReference>
<reference evidence="11" key="1">
    <citation type="journal article" date="2019" name="bioRxiv">
        <title>The Genome of the Zebra Mussel, Dreissena polymorpha: A Resource for Invasive Species Research.</title>
        <authorList>
            <person name="McCartney M.A."/>
            <person name="Auch B."/>
            <person name="Kono T."/>
            <person name="Mallez S."/>
            <person name="Zhang Y."/>
            <person name="Obille A."/>
            <person name="Becker A."/>
            <person name="Abrahante J.E."/>
            <person name="Garbe J."/>
            <person name="Badalamenti J.P."/>
            <person name="Herman A."/>
            <person name="Mangelson H."/>
            <person name="Liachko I."/>
            <person name="Sullivan S."/>
            <person name="Sone E.D."/>
            <person name="Koren S."/>
            <person name="Silverstein K.A.T."/>
            <person name="Beckman K.B."/>
            <person name="Gohl D.M."/>
        </authorList>
    </citation>
    <scope>NUCLEOTIDE SEQUENCE</scope>
    <source>
        <strain evidence="11">Duluth1</strain>
        <tissue evidence="11">Whole animal</tissue>
    </source>
</reference>
<dbReference type="SMART" id="SM00720">
    <property type="entry name" value="calpain_III"/>
    <property type="match status" value="1"/>
</dbReference>
<dbReference type="Pfam" id="PF00648">
    <property type="entry name" value="Peptidase_C2"/>
    <property type="match status" value="1"/>
</dbReference>
<dbReference type="SUPFAM" id="SSF54001">
    <property type="entry name" value="Cysteine proteinases"/>
    <property type="match status" value="1"/>
</dbReference>
<dbReference type="Pfam" id="PF01067">
    <property type="entry name" value="Calpain_III"/>
    <property type="match status" value="1"/>
</dbReference>
<protein>
    <submittedName>
        <fullName evidence="11">Uncharacterized protein</fullName>
    </submittedName>
</protein>
<sequence>MSGYPSRAPPPVPRYHPRGGGQNSPGYANDPQHLQPDTGPRSANSLQPPASPGVTGVVGPPRPAKSMFNGPGVGRSQPPISPPNRSPRYKDSSDAHNRFHRGSSNFDQIRMDCLRRGIMFEDPDFPASDTSLYYSRTPPYRFEWKRPMEIAGYSRQKASFFLDGSTRFDVKQGSLGDCWVVAAVACLTSPDHQELFRRIVPADQGFQEGWYAGLFRFNFWHFGKWKEVIVDDRLPTSRGELMFVHSHQKNEFWAALLEKAYAKLYGSYEALKGGNVADALTDFTGGITEGYILRGPNADVPRSIVNILFKSLDRQSLIGCGINSLKGGATETELPNGLVAGHAYSITDLREILLMSANGQVPVTLIRVRNPWGTPVRWNGLWGERSSEWKSIPDQEKERMGLVFRDPGEFWMDFSDFQKNFDTVDICNLTPDSPIDMPRQWHTSEFHGRWQKGFTAGGRPTLRDTHWCCPQYRLRLQNTDEDDDTMCSFLLQLMQKDRRKMKNKAERLVFIGFVIYRYKSGYPLPLKRDYFDLNDRVANCDMFVNSRQIIQRLVLPPGDYVFMPCAYDVNEEADFYLRFFFENKNSAEGTDEPSEKLDIALPQVQADNEQEEQFRRFFYSVSGEDMEVNPYELMKSLNDGLKRDEHFIDTFHKDLSVEACKCFISVLDVDNSGRLGYTEFLYLWSLLRSWKRLFSQYDAESTGTMSSFQLRTALLDAGFKLTTGTVAALVFKYSNVHNQISCEHFLCCLAKLTKLFNIYQKFRKNGHAVFTIEQWLEQSLCT</sequence>
<evidence type="ECO:0000313" key="12">
    <source>
        <dbReference type="Proteomes" id="UP000828390"/>
    </source>
</evidence>
<evidence type="ECO:0000256" key="2">
    <source>
        <dbReference type="ARBA" id="ARBA00022670"/>
    </source>
</evidence>
<dbReference type="SUPFAM" id="SSF47473">
    <property type="entry name" value="EF-hand"/>
    <property type="match status" value="1"/>
</dbReference>
<comment type="caution">
    <text evidence="11">The sequence shown here is derived from an EMBL/GenBank/DDBJ whole genome shotgun (WGS) entry which is preliminary data.</text>
</comment>
<dbReference type="PROSITE" id="PS00139">
    <property type="entry name" value="THIOL_PROTEASE_CYS"/>
    <property type="match status" value="1"/>
</dbReference>
<dbReference type="FunFam" id="3.90.70.10:FF:000001">
    <property type="entry name" value="Calpain-1 catalytic subunit"/>
    <property type="match status" value="1"/>
</dbReference>
<feature type="region of interest" description="Disordered" evidence="8">
    <location>
        <begin position="1"/>
        <end position="102"/>
    </location>
</feature>
<dbReference type="InterPro" id="IPR022684">
    <property type="entry name" value="Calpain_cysteine_protease"/>
</dbReference>
<evidence type="ECO:0000256" key="5">
    <source>
        <dbReference type="ARBA" id="ARBA00022837"/>
    </source>
</evidence>
<dbReference type="PANTHER" id="PTHR10183:SF433">
    <property type="entry name" value="CALPAIN-A-RELATED"/>
    <property type="match status" value="1"/>
</dbReference>
<evidence type="ECO:0000313" key="11">
    <source>
        <dbReference type="EMBL" id="KAH3856513.1"/>
    </source>
</evidence>
<accession>A0A9D4R6Y8</accession>
<keyword evidence="5" id="KW-0106">Calcium</keyword>
<keyword evidence="2 7" id="KW-0645">Protease</keyword>
<dbReference type="InterPro" id="IPR033883">
    <property type="entry name" value="C2_III"/>
</dbReference>
<dbReference type="CDD" id="cd00044">
    <property type="entry name" value="CysPc"/>
    <property type="match status" value="1"/>
</dbReference>
<dbReference type="GO" id="GO:0006508">
    <property type="term" value="P:proteolysis"/>
    <property type="evidence" value="ECO:0007669"/>
    <property type="project" value="UniProtKB-KW"/>
</dbReference>
<dbReference type="SUPFAM" id="SSF49758">
    <property type="entry name" value="Calpain large subunit, middle domain (domain III)"/>
    <property type="match status" value="1"/>
</dbReference>
<feature type="active site" evidence="6 7">
    <location>
        <position position="342"/>
    </location>
</feature>
<dbReference type="InterPro" id="IPR011992">
    <property type="entry name" value="EF-hand-dom_pair"/>
</dbReference>
<evidence type="ECO:0000256" key="3">
    <source>
        <dbReference type="ARBA" id="ARBA00022801"/>
    </source>
</evidence>
<feature type="domain" description="Calpain catalytic" evidence="9">
    <location>
        <begin position="119"/>
        <end position="430"/>
    </location>
</feature>
<dbReference type="PRINTS" id="PR00704">
    <property type="entry name" value="CALPAIN"/>
</dbReference>
<evidence type="ECO:0000256" key="8">
    <source>
        <dbReference type="SAM" id="MobiDB-lite"/>
    </source>
</evidence>
<keyword evidence="3 7" id="KW-0378">Hydrolase</keyword>
<dbReference type="InterPro" id="IPR001300">
    <property type="entry name" value="Peptidase_C2_calpain_cat"/>
</dbReference>
<dbReference type="OrthoDB" id="424753at2759"/>
<reference evidence="11" key="2">
    <citation type="submission" date="2020-11" db="EMBL/GenBank/DDBJ databases">
        <authorList>
            <person name="McCartney M.A."/>
            <person name="Auch B."/>
            <person name="Kono T."/>
            <person name="Mallez S."/>
            <person name="Becker A."/>
            <person name="Gohl D.M."/>
            <person name="Silverstein K.A.T."/>
            <person name="Koren S."/>
            <person name="Bechman K.B."/>
            <person name="Herman A."/>
            <person name="Abrahante J.E."/>
            <person name="Garbe J."/>
        </authorList>
    </citation>
    <scope>NUCLEOTIDE SEQUENCE</scope>
    <source>
        <strain evidence="11">Duluth1</strain>
        <tissue evidence="11">Whole animal</tissue>
    </source>
</reference>
<name>A0A9D4R6Y8_DREPO</name>
<dbReference type="InterPro" id="IPR038765">
    <property type="entry name" value="Papain-like_cys_pep_sf"/>
</dbReference>
<dbReference type="GO" id="GO:0005509">
    <property type="term" value="F:calcium ion binding"/>
    <property type="evidence" value="ECO:0007669"/>
    <property type="project" value="InterPro"/>
</dbReference>
<proteinExistence type="inferred from homology"/>
<dbReference type="Proteomes" id="UP000828390">
    <property type="component" value="Unassembled WGS sequence"/>
</dbReference>
<dbReference type="InterPro" id="IPR018247">
    <property type="entry name" value="EF_Hand_1_Ca_BS"/>
</dbReference>
<dbReference type="GO" id="GO:0005737">
    <property type="term" value="C:cytoplasm"/>
    <property type="evidence" value="ECO:0007669"/>
    <property type="project" value="TreeGrafter"/>
</dbReference>
<evidence type="ECO:0000259" key="10">
    <source>
        <dbReference type="PROSITE" id="PS50222"/>
    </source>
</evidence>
<dbReference type="PROSITE" id="PS50203">
    <property type="entry name" value="CALPAIN_CAT"/>
    <property type="match status" value="1"/>
</dbReference>
<keyword evidence="4 7" id="KW-0788">Thiol protease</keyword>
<dbReference type="Gene3D" id="3.90.70.10">
    <property type="entry name" value="Cysteine proteinases"/>
    <property type="match status" value="1"/>
</dbReference>
<dbReference type="InterPro" id="IPR022683">
    <property type="entry name" value="Calpain_III"/>
</dbReference>
<dbReference type="PANTHER" id="PTHR10183">
    <property type="entry name" value="CALPAIN"/>
    <property type="match status" value="1"/>
</dbReference>
<dbReference type="InterPro" id="IPR000169">
    <property type="entry name" value="Pept_cys_AS"/>
</dbReference>
<dbReference type="InterPro" id="IPR022682">
    <property type="entry name" value="Calpain_domain_III"/>
</dbReference>
<comment type="similarity">
    <text evidence="1">Belongs to the peptidase C2 family.</text>
</comment>